<comment type="function">
    <text evidence="8 9">Plays a role in the regulation of the mitochondrial ribosome assembly and of translational activity. Displays mitochondrial GTPase activity.</text>
</comment>
<dbReference type="Proteomes" id="UP001652620">
    <property type="component" value="Chromosome 2"/>
</dbReference>
<dbReference type="OMA" id="GVLWPKF"/>
<dbReference type="PIRSF" id="PIRSF006230">
    <property type="entry name" value="MG442"/>
    <property type="match status" value="1"/>
</dbReference>
<feature type="binding site" evidence="10">
    <location>
        <begin position="145"/>
        <end position="150"/>
    </location>
    <ligand>
        <name>GTP</name>
        <dbReference type="ChEBI" id="CHEBI:37565"/>
    </ligand>
</feature>
<protein>
    <recommendedName>
        <fullName evidence="9">Mitochondrial GTPase 1</fullName>
    </recommendedName>
</protein>
<dbReference type="FunFam" id="1.10.1580.10:FF:000004">
    <property type="entry name" value="Mitochondrial GTPase 1"/>
    <property type="match status" value="1"/>
</dbReference>
<proteinExistence type="inferred from homology"/>
<dbReference type="FunFam" id="3.40.50.300:FF:000876">
    <property type="entry name" value="Mitochondrial GTPase 1"/>
    <property type="match status" value="1"/>
</dbReference>
<dbReference type="Pfam" id="PF01926">
    <property type="entry name" value="MMR_HSR1"/>
    <property type="match status" value="1"/>
</dbReference>
<keyword evidence="7" id="KW-0472">Membrane</keyword>
<comment type="similarity">
    <text evidence="9">Belongs to the TRAFAC class YlqF/YawG GTPase family. MTG1 subfamily.</text>
</comment>
<dbReference type="InterPro" id="IPR023179">
    <property type="entry name" value="GTP-bd_ortho_bundle_sf"/>
</dbReference>
<sequence length="310" mass="35024">MSFREAYKLVTKQSIRWFPGHMGKGLKQMQQKLRSVDCIVEVHDARIPFSGRNPEFQHTISGGAKPHILVLNKKDLTDIREQRKIVKELQDREGIQHVLFTNSKNQQCNGIKRMLPLAHSLISNSDRYNRTGLKEASIMIIGVPNVGKSSLLNVLRNKNLRKKSATQVGNIAGVTRSVMERIKISEDPLIYMIDTPGILEPRIADDEMGMKLALVGCLPDHLVGEELIADYLLYWMNKNRRFEYVKEVGLESATDNIAEVLVSYAKGLGAERKYKNLDGQIVNIPDVLVAARKFIKNFRSGVFGGINLDR</sequence>
<evidence type="ECO:0000259" key="11">
    <source>
        <dbReference type="PROSITE" id="PS51721"/>
    </source>
</evidence>
<evidence type="ECO:0000256" key="5">
    <source>
        <dbReference type="ARBA" id="ARBA00023128"/>
    </source>
</evidence>
<reference evidence="12" key="1">
    <citation type="journal article" date="2014" name="BMC Genomics">
        <title>Characterizing the developmental transcriptome of the oriental fruit fly, Bactrocera dorsalis (Diptera: Tephritidae) through comparative genomic analysis with Drosophila melanogaster utilizing modENCODE datasets.</title>
        <authorList>
            <person name="Geib S.M."/>
            <person name="Calla B."/>
            <person name="Hall B."/>
            <person name="Hou S."/>
            <person name="Manoukis N.C."/>
        </authorList>
    </citation>
    <scope>NUCLEOTIDE SEQUENCE</scope>
    <source>
        <strain evidence="12">Punador</strain>
    </source>
</reference>
<evidence type="ECO:0000313" key="14">
    <source>
        <dbReference type="RefSeq" id="XP_011211565.1"/>
    </source>
</evidence>
<evidence type="ECO:0000256" key="1">
    <source>
        <dbReference type="ARBA" id="ARBA00004443"/>
    </source>
</evidence>
<feature type="binding site" evidence="10">
    <location>
        <position position="197"/>
    </location>
    <ligand>
        <name>GTP</name>
        <dbReference type="ChEBI" id="CHEBI:37565"/>
    </ligand>
</feature>
<dbReference type="InterPro" id="IPR016478">
    <property type="entry name" value="GTPase_MTG1"/>
</dbReference>
<keyword evidence="3" id="KW-0999">Mitochondrion inner membrane</keyword>
<evidence type="ECO:0000313" key="13">
    <source>
        <dbReference type="Proteomes" id="UP001652620"/>
    </source>
</evidence>
<evidence type="ECO:0000313" key="12">
    <source>
        <dbReference type="EMBL" id="JAC51581.1"/>
    </source>
</evidence>
<keyword evidence="4" id="KW-0809">Transit peptide</keyword>
<dbReference type="GO" id="GO:0003924">
    <property type="term" value="F:GTPase activity"/>
    <property type="evidence" value="ECO:0007669"/>
    <property type="project" value="TreeGrafter"/>
</dbReference>
<organism evidence="12">
    <name type="scientific">Bactrocera dorsalis</name>
    <name type="common">Oriental fruit fly</name>
    <name type="synonym">Dacus dorsalis</name>
    <dbReference type="NCBI Taxonomy" id="27457"/>
    <lineage>
        <taxon>Eukaryota</taxon>
        <taxon>Metazoa</taxon>
        <taxon>Ecdysozoa</taxon>
        <taxon>Arthropoda</taxon>
        <taxon>Hexapoda</taxon>
        <taxon>Insecta</taxon>
        <taxon>Pterygota</taxon>
        <taxon>Neoptera</taxon>
        <taxon>Endopterygota</taxon>
        <taxon>Diptera</taxon>
        <taxon>Brachycera</taxon>
        <taxon>Muscomorpha</taxon>
        <taxon>Tephritoidea</taxon>
        <taxon>Tephritidae</taxon>
        <taxon>Bactrocera</taxon>
        <taxon>Bactrocera</taxon>
    </lineage>
</organism>
<dbReference type="InterPro" id="IPR030378">
    <property type="entry name" value="G_CP_dom"/>
</dbReference>
<accession>A0A034W7L8</accession>
<dbReference type="KEGG" id="bdr:105231802"/>
<dbReference type="OrthoDB" id="269151at2759"/>
<keyword evidence="13" id="KW-1185">Reference proteome</keyword>
<dbReference type="InterPro" id="IPR006073">
    <property type="entry name" value="GTP-bd"/>
</dbReference>
<dbReference type="AlphaFoldDB" id="A0A034W7L8"/>
<dbReference type="PANTHER" id="PTHR45782">
    <property type="entry name" value="MITOCHONDRIAL RIBOSOME-ASSOCIATED GTPASE 1"/>
    <property type="match status" value="1"/>
</dbReference>
<evidence type="ECO:0000256" key="8">
    <source>
        <dbReference type="ARBA" id="ARBA00045284"/>
    </source>
</evidence>
<evidence type="ECO:0000256" key="6">
    <source>
        <dbReference type="ARBA" id="ARBA00023134"/>
    </source>
</evidence>
<evidence type="ECO:0000256" key="7">
    <source>
        <dbReference type="ARBA" id="ARBA00023136"/>
    </source>
</evidence>
<dbReference type="RefSeq" id="XP_011211565.1">
    <property type="nucleotide sequence ID" value="XM_011213263.3"/>
</dbReference>
<keyword evidence="5 9" id="KW-0496">Mitochondrion</keyword>
<dbReference type="InterPro" id="IPR027417">
    <property type="entry name" value="P-loop_NTPase"/>
</dbReference>
<dbReference type="Gene3D" id="3.40.50.300">
    <property type="entry name" value="P-loop containing nucleotide triphosphate hydrolases"/>
    <property type="match status" value="1"/>
</dbReference>
<evidence type="ECO:0000256" key="2">
    <source>
        <dbReference type="ARBA" id="ARBA00022741"/>
    </source>
</evidence>
<evidence type="ECO:0000256" key="9">
    <source>
        <dbReference type="PIRNR" id="PIRNR006230"/>
    </source>
</evidence>
<dbReference type="SUPFAM" id="SSF52540">
    <property type="entry name" value="P-loop containing nucleoside triphosphate hydrolases"/>
    <property type="match status" value="1"/>
</dbReference>
<dbReference type="PANTHER" id="PTHR45782:SF4">
    <property type="entry name" value="MITOCHONDRIAL RIBOSOME-ASSOCIATED GTPASE 1"/>
    <property type="match status" value="1"/>
</dbReference>
<dbReference type="GeneID" id="105231802"/>
<evidence type="ECO:0000256" key="4">
    <source>
        <dbReference type="ARBA" id="ARBA00022946"/>
    </source>
</evidence>
<evidence type="ECO:0000256" key="3">
    <source>
        <dbReference type="ARBA" id="ARBA00022792"/>
    </source>
</evidence>
<gene>
    <name evidence="12" type="primary">MTG1</name>
    <name evidence="14" type="synonym">LOC105231802</name>
</gene>
<dbReference type="GO" id="GO:0005743">
    <property type="term" value="C:mitochondrial inner membrane"/>
    <property type="evidence" value="ECO:0007669"/>
    <property type="project" value="UniProtKB-SubCell"/>
</dbReference>
<dbReference type="GO" id="GO:0032543">
    <property type="term" value="P:mitochondrial translation"/>
    <property type="evidence" value="ECO:0007669"/>
    <property type="project" value="TreeGrafter"/>
</dbReference>
<feature type="domain" description="CP-type G" evidence="11">
    <location>
        <begin position="26"/>
        <end position="201"/>
    </location>
</feature>
<dbReference type="Gene3D" id="1.10.1580.10">
    <property type="match status" value="1"/>
</dbReference>
<dbReference type="GO" id="GO:0005525">
    <property type="term" value="F:GTP binding"/>
    <property type="evidence" value="ECO:0007669"/>
    <property type="project" value="UniProtKB-KW"/>
</dbReference>
<name>A0A034W7L8_BACDO</name>
<comment type="subcellular location">
    <subcellularLocation>
        <location evidence="1">Mitochondrion inner membrane</location>
        <topology evidence="1">Peripheral membrane protein</topology>
        <orientation evidence="1">Matrix side</orientation>
    </subcellularLocation>
</comment>
<reference evidence="14" key="2">
    <citation type="submission" date="2022-04" db="UniProtKB">
        <authorList>
            <consortium name="RefSeq"/>
        </authorList>
    </citation>
    <scope>IDENTIFICATION</scope>
    <source>
        <strain evidence="14">Punador</strain>
    </source>
</reference>
<dbReference type="PRINTS" id="PR00326">
    <property type="entry name" value="GTP1OBG"/>
</dbReference>
<dbReference type="EMBL" id="GAKP01007371">
    <property type="protein sequence ID" value="JAC51581.1"/>
    <property type="molecule type" value="Transcribed_RNA"/>
</dbReference>
<keyword evidence="6 9" id="KW-0342">GTP-binding</keyword>
<dbReference type="CDD" id="cd01856">
    <property type="entry name" value="YlqF"/>
    <property type="match status" value="1"/>
</dbReference>
<keyword evidence="2 9" id="KW-0547">Nucleotide-binding</keyword>
<evidence type="ECO:0000256" key="10">
    <source>
        <dbReference type="PIRSR" id="PIRSR006230-1"/>
    </source>
</evidence>
<feature type="binding site" evidence="10">
    <location>
        <begin position="72"/>
        <end position="75"/>
    </location>
    <ligand>
        <name>GTP</name>
        <dbReference type="ChEBI" id="CHEBI:37565"/>
    </ligand>
</feature>
<dbReference type="PROSITE" id="PS51721">
    <property type="entry name" value="G_CP"/>
    <property type="match status" value="1"/>
</dbReference>